<name>A0ABT2SS00_9FIRM</name>
<dbReference type="Pfam" id="PF12695">
    <property type="entry name" value="Abhydrolase_5"/>
    <property type="match status" value="1"/>
</dbReference>
<keyword evidence="3" id="KW-1185">Reference proteome</keyword>
<feature type="domain" description="Alpha/beta hydrolase fold-5" evidence="1">
    <location>
        <begin position="62"/>
        <end position="215"/>
    </location>
</feature>
<evidence type="ECO:0000259" key="1">
    <source>
        <dbReference type="Pfam" id="PF12695"/>
    </source>
</evidence>
<dbReference type="GO" id="GO:0016787">
    <property type="term" value="F:hydrolase activity"/>
    <property type="evidence" value="ECO:0007669"/>
    <property type="project" value="UniProtKB-KW"/>
</dbReference>
<sequence>MKKKILITLSIILILCVGGFGFYVNDYYHAQGDALEILNHQEVKQVNSNLITLTPQKTSDVGIIFYPGAKVENTAYLPLLEQLEKKGYNCYLVNMPFKMAIFNKNAANKIIDKYSNIKHWYLCGHSMGGAMASSYVSKNKDKVDGLILLGSYIYGDVSAQDTLTIYGSLNTSVKKKIDYKKNIVVIQGGNHANFGNYGHQKGDAKATISRKSQQNQTIKAIDQFIKKRLN</sequence>
<gene>
    <name evidence="2" type="ORF">OCV55_02845</name>
</gene>
<accession>A0ABT2SS00</accession>
<evidence type="ECO:0000313" key="2">
    <source>
        <dbReference type="EMBL" id="MCU6737617.1"/>
    </source>
</evidence>
<dbReference type="EMBL" id="JAOQJR010000002">
    <property type="protein sequence ID" value="MCU6737617.1"/>
    <property type="molecule type" value="Genomic_DNA"/>
</dbReference>
<dbReference type="SUPFAM" id="SSF53474">
    <property type="entry name" value="alpha/beta-Hydrolases"/>
    <property type="match status" value="1"/>
</dbReference>
<keyword evidence="2" id="KW-0378">Hydrolase</keyword>
<dbReference type="InterPro" id="IPR029059">
    <property type="entry name" value="AB_hydrolase_5"/>
</dbReference>
<dbReference type="Proteomes" id="UP001208364">
    <property type="component" value="Unassembled WGS sequence"/>
</dbReference>
<dbReference type="InterPro" id="IPR029058">
    <property type="entry name" value="AB_hydrolase_fold"/>
</dbReference>
<dbReference type="RefSeq" id="WP_217498484.1">
    <property type="nucleotide sequence ID" value="NZ_JAOQJR010000002.1"/>
</dbReference>
<evidence type="ECO:0000313" key="3">
    <source>
        <dbReference type="Proteomes" id="UP001208364"/>
    </source>
</evidence>
<organism evidence="2 3">
    <name type="scientific">[Clostridium] ammoniilyticum</name>
    <dbReference type="NCBI Taxonomy" id="2981784"/>
    <lineage>
        <taxon>Bacteria</taxon>
        <taxon>Bacillati</taxon>
        <taxon>Bacillota</taxon>
        <taxon>Erysipelotrichia</taxon>
        <taxon>Erysipelotrichales</taxon>
        <taxon>Coprobacillaceae</taxon>
        <taxon>Faecalibacillus</taxon>
    </lineage>
</organism>
<comment type="caution">
    <text evidence="2">The sequence shown here is derived from an EMBL/GenBank/DDBJ whole genome shotgun (WGS) entry which is preliminary data.</text>
</comment>
<reference evidence="2 3" key="1">
    <citation type="journal article" date="2021" name="ISME Commun">
        <title>Automated analysis of genomic sequences facilitates high-throughput and comprehensive description of bacteria.</title>
        <authorList>
            <person name="Hitch T.C.A."/>
        </authorList>
    </citation>
    <scope>NUCLEOTIDE SEQUENCE [LARGE SCALE GENOMIC DNA]</scope>
    <source>
        <strain evidence="2 3">H4_15</strain>
    </source>
</reference>
<proteinExistence type="predicted"/>
<protein>
    <submittedName>
        <fullName evidence="2">Alpha/beta hydrolase</fullName>
    </submittedName>
</protein>
<dbReference type="Gene3D" id="3.40.50.1820">
    <property type="entry name" value="alpha/beta hydrolase"/>
    <property type="match status" value="1"/>
</dbReference>